<comment type="subcellular location">
    <subcellularLocation>
        <location evidence="1">Nucleus</location>
    </subcellularLocation>
</comment>
<protein>
    <recommendedName>
        <fullName evidence="3">RNA exonuclease 4</fullName>
    </recommendedName>
</protein>
<dbReference type="GO" id="GO:0006364">
    <property type="term" value="P:rRNA processing"/>
    <property type="evidence" value="ECO:0007669"/>
    <property type="project" value="InterPro"/>
</dbReference>
<dbReference type="InterPro" id="IPR012337">
    <property type="entry name" value="RNaseH-like_sf"/>
</dbReference>
<dbReference type="WBParaSite" id="TMUE_3000013778.1">
    <property type="protein sequence ID" value="TMUE_3000013778.1"/>
    <property type="gene ID" value="WBGene00295087"/>
</dbReference>
<dbReference type="SMART" id="SM00479">
    <property type="entry name" value="EXOIII"/>
    <property type="match status" value="1"/>
</dbReference>
<dbReference type="PROSITE" id="PS51533">
    <property type="entry name" value="ADD"/>
    <property type="match status" value="1"/>
</dbReference>
<dbReference type="InterPro" id="IPR037431">
    <property type="entry name" value="REX4_DEDDh_dom"/>
</dbReference>
<keyword evidence="6" id="KW-0863">Zinc-finger</keyword>
<evidence type="ECO:0000256" key="8">
    <source>
        <dbReference type="ARBA" id="ARBA00022833"/>
    </source>
</evidence>
<dbReference type="CDD" id="cd11725">
    <property type="entry name" value="ADDz_Dnmt3"/>
    <property type="match status" value="1"/>
</dbReference>
<evidence type="ECO:0000256" key="6">
    <source>
        <dbReference type="ARBA" id="ARBA00022771"/>
    </source>
</evidence>
<feature type="domain" description="PWWP" evidence="12">
    <location>
        <begin position="611"/>
        <end position="668"/>
    </location>
</feature>
<dbReference type="SUPFAM" id="SSF63748">
    <property type="entry name" value="Tudor/PWWP/MBT"/>
    <property type="match status" value="1"/>
</dbReference>
<dbReference type="CDD" id="cd05835">
    <property type="entry name" value="PWWP_DNMT3"/>
    <property type="match status" value="1"/>
</dbReference>
<dbReference type="Pfam" id="PF00929">
    <property type="entry name" value="RNase_T"/>
    <property type="match status" value="1"/>
</dbReference>
<proteinExistence type="inferred from homology"/>
<dbReference type="InterPro" id="IPR013520">
    <property type="entry name" value="Ribonucl_H"/>
</dbReference>
<comment type="similarity">
    <text evidence="2">Belongs to the REXO4 family.</text>
</comment>
<dbReference type="InterPro" id="IPR036397">
    <property type="entry name" value="RNaseH_sf"/>
</dbReference>
<sequence>MNVASIFTDSDQSKHLVKSGTVKKKKGIERGAKAKMEKSVKKNDTELGGMLALDCEFVGGGHDGSLDILARISLVDGHLNCVYDKFVRTDEKIKDYRTAISGVRPHDIANGEHISIVRREVAALLSGRLLIGHGVNKDLQVIGLTHSPRLIRDTSTFQLFHYLLGTKRPKLKALAGVLLGEEIQNGEHSSVEDASATMKLYLAHRIIVKLVRWCVVCGALGSCWLSCGLGLKREDERVLQIKLAAEVRIQEDAVAVSEVVEAVMREMEAHATIVVVADILRGNAPSKIRGVTAGEAAVVVVTWARVEAAVLVLPAANQDIWQKIVRLQPPVTRVVVRGISPVTVQKATIVITLAEEEPAAAVEVANASTAEKAVILRASVRKRMKKAASKKKFVESATWLVTTPMIAPPQKPEEEEEKTQTSFDRADPSQFAFVNSRDWGAKRQHRNSAVTSRDKLRALNCSRRYVSAGEATCVLRHVVPIAALHNQAIGARGTLRLGPPALKAPCELRKRLPLVAPGRAQPQNRSWQKASSRRCARNDDTEQHGCSKGAQPEWDSFGPVSMAVRGYFLLAAVGCGVPMAPERVSSTGTAMARKAPSSGAVSTNRKCPFKIGDVVWARLTNRSVWWPGIVIDPRSCGYELSERVWVLWLGDQRLSDVELSQMKYIVEDFNACFRNRGSPSYHDSVRVALELFFMQLDLSCPNDPVTEALSGFSKPLNEAIRRALDKNDHKALPGFIQQRLDEILSQADQAEDVDVEEDDVEKLDRLQRIPVVEPAKSYDYPAAVVRKNRCTNPQEISRCCLLCSSRGTEDSPLTDHPFFVAKLCETCQRPYKETYFVVDQDGKKEYCTLCASTGVLVVCESPNCSNVYCTSCIATFGYDDLLGEVLRSDPWHCFNCSKKQLGVLVVRPNWEQCLFALFNTVHISDDIDLTLIPAEKQPIRVLSLFDGLATGKVILDLLGLQVDRYYCCEIDPDALLVSRVNHPLNVEFLGDVRELSLAKVSSGIPHVARRRAGRGLPFICIRTQVDLFVNLVRSG</sequence>
<dbReference type="GO" id="GO:0008270">
    <property type="term" value="F:zinc ion binding"/>
    <property type="evidence" value="ECO:0007669"/>
    <property type="project" value="UniProtKB-KW"/>
</dbReference>
<evidence type="ECO:0000259" key="12">
    <source>
        <dbReference type="PROSITE" id="PS50812"/>
    </source>
</evidence>
<feature type="compositionally biased region" description="Polar residues" evidence="11">
    <location>
        <begin position="521"/>
        <end position="530"/>
    </location>
</feature>
<evidence type="ECO:0000256" key="2">
    <source>
        <dbReference type="ARBA" id="ARBA00010489"/>
    </source>
</evidence>
<dbReference type="AlphaFoldDB" id="A0A5S6R2W7"/>
<dbReference type="GO" id="GO:0005634">
    <property type="term" value="C:nucleus"/>
    <property type="evidence" value="ECO:0007669"/>
    <property type="project" value="UniProtKB-SubCell"/>
</dbReference>
<accession>A0A5S6R2W7</accession>
<dbReference type="Gene3D" id="3.40.50.150">
    <property type="entry name" value="Vaccinia Virus protein VP39"/>
    <property type="match status" value="1"/>
</dbReference>
<dbReference type="STRING" id="70415.A0A5S6R2W7"/>
<evidence type="ECO:0000256" key="1">
    <source>
        <dbReference type="ARBA" id="ARBA00004123"/>
    </source>
</evidence>
<evidence type="ECO:0000256" key="11">
    <source>
        <dbReference type="SAM" id="MobiDB-lite"/>
    </source>
</evidence>
<dbReference type="InterPro" id="IPR000313">
    <property type="entry name" value="PWWP_dom"/>
</dbReference>
<evidence type="ECO:0000313" key="15">
    <source>
        <dbReference type="WBParaSite" id="TMUE_3000013778.1"/>
    </source>
</evidence>
<keyword evidence="5" id="KW-0479">Metal-binding</keyword>
<dbReference type="GO" id="GO:0003676">
    <property type="term" value="F:nucleic acid binding"/>
    <property type="evidence" value="ECO:0007669"/>
    <property type="project" value="InterPro"/>
</dbReference>
<dbReference type="Proteomes" id="UP000046395">
    <property type="component" value="Unassembled WGS sequence"/>
</dbReference>
<evidence type="ECO:0000256" key="5">
    <source>
        <dbReference type="ARBA" id="ARBA00022723"/>
    </source>
</evidence>
<evidence type="ECO:0000256" key="9">
    <source>
        <dbReference type="ARBA" id="ARBA00022839"/>
    </source>
</evidence>
<feature type="compositionally biased region" description="Basic and acidic residues" evidence="11">
    <location>
        <begin position="536"/>
        <end position="545"/>
    </location>
</feature>
<keyword evidence="14" id="KW-1185">Reference proteome</keyword>
<evidence type="ECO:0000256" key="7">
    <source>
        <dbReference type="ARBA" id="ARBA00022801"/>
    </source>
</evidence>
<keyword evidence="9" id="KW-0269">Exonuclease</keyword>
<dbReference type="SUPFAM" id="SSF53098">
    <property type="entry name" value="Ribonuclease H-like"/>
    <property type="match status" value="1"/>
</dbReference>
<dbReference type="Pfam" id="PF00855">
    <property type="entry name" value="PWWP"/>
    <property type="match status" value="1"/>
</dbReference>
<keyword evidence="4" id="KW-0540">Nuclease</keyword>
<organism evidence="14 15">
    <name type="scientific">Trichuris muris</name>
    <name type="common">Mouse whipworm</name>
    <dbReference type="NCBI Taxonomy" id="70415"/>
    <lineage>
        <taxon>Eukaryota</taxon>
        <taxon>Metazoa</taxon>
        <taxon>Ecdysozoa</taxon>
        <taxon>Nematoda</taxon>
        <taxon>Enoplea</taxon>
        <taxon>Dorylaimia</taxon>
        <taxon>Trichinellida</taxon>
        <taxon>Trichuridae</taxon>
        <taxon>Trichuris</taxon>
    </lineage>
</organism>
<dbReference type="PROSITE" id="PS50812">
    <property type="entry name" value="PWWP"/>
    <property type="match status" value="1"/>
</dbReference>
<dbReference type="Gene3D" id="2.30.30.140">
    <property type="match status" value="1"/>
</dbReference>
<keyword evidence="8" id="KW-0862">Zinc</keyword>
<dbReference type="GO" id="GO:0008408">
    <property type="term" value="F:3'-5' exonuclease activity"/>
    <property type="evidence" value="ECO:0007669"/>
    <property type="project" value="InterPro"/>
</dbReference>
<evidence type="ECO:0000259" key="13">
    <source>
        <dbReference type="PROSITE" id="PS51533"/>
    </source>
</evidence>
<dbReference type="PANTHER" id="PTHR12801">
    <property type="entry name" value="RNA EXONUCLEASE REXO1 / RECO3 FAMILY MEMBER-RELATED"/>
    <property type="match status" value="1"/>
</dbReference>
<dbReference type="InterPro" id="IPR047021">
    <property type="entry name" value="REXO1/3/4-like"/>
</dbReference>
<evidence type="ECO:0000313" key="14">
    <source>
        <dbReference type="Proteomes" id="UP000046395"/>
    </source>
</evidence>
<feature type="region of interest" description="Disordered" evidence="11">
    <location>
        <begin position="518"/>
        <end position="550"/>
    </location>
</feature>
<dbReference type="Gene3D" id="3.30.420.10">
    <property type="entry name" value="Ribonuclease H-like superfamily/Ribonuclease H"/>
    <property type="match status" value="1"/>
</dbReference>
<reference evidence="15" key="1">
    <citation type="submission" date="2019-12" db="UniProtKB">
        <authorList>
            <consortium name="WormBaseParasite"/>
        </authorList>
    </citation>
    <scope>IDENTIFICATION</scope>
</reference>
<name>A0A5S6R2W7_TRIMR</name>
<evidence type="ECO:0000256" key="10">
    <source>
        <dbReference type="ARBA" id="ARBA00023242"/>
    </source>
</evidence>
<keyword evidence="7" id="KW-0378">Hydrolase</keyword>
<dbReference type="CDD" id="cd06144">
    <property type="entry name" value="REX4_like"/>
    <property type="match status" value="1"/>
</dbReference>
<dbReference type="InterPro" id="IPR029063">
    <property type="entry name" value="SAM-dependent_MTases_sf"/>
</dbReference>
<keyword evidence="10" id="KW-0539">Nucleus</keyword>
<feature type="domain" description="PHD-type" evidence="13">
    <location>
        <begin position="788"/>
        <end position="923"/>
    </location>
</feature>
<evidence type="ECO:0000256" key="3">
    <source>
        <dbReference type="ARBA" id="ARBA00016937"/>
    </source>
</evidence>
<dbReference type="Gene3D" id="3.30.40.10">
    <property type="entry name" value="Zinc/RING finger domain, C3HC4 (zinc finger)"/>
    <property type="match status" value="1"/>
</dbReference>
<dbReference type="PANTHER" id="PTHR12801:SF158">
    <property type="entry name" value="RNA EXONUCLEASE 4"/>
    <property type="match status" value="1"/>
</dbReference>
<dbReference type="InterPro" id="IPR025766">
    <property type="entry name" value="ADD"/>
</dbReference>
<evidence type="ECO:0000256" key="4">
    <source>
        <dbReference type="ARBA" id="ARBA00022722"/>
    </source>
</evidence>
<dbReference type="InterPro" id="IPR013083">
    <property type="entry name" value="Znf_RING/FYVE/PHD"/>
</dbReference>